<evidence type="ECO:0000256" key="2">
    <source>
        <dbReference type="ARBA" id="ARBA00022679"/>
    </source>
</evidence>
<dbReference type="GO" id="GO:0031167">
    <property type="term" value="P:rRNA methylation"/>
    <property type="evidence" value="ECO:0007669"/>
    <property type="project" value="InterPro"/>
</dbReference>
<dbReference type="EMBL" id="LCJD01000017">
    <property type="protein sequence ID" value="KKT69622.1"/>
    <property type="molecule type" value="Genomic_DNA"/>
</dbReference>
<dbReference type="InterPro" id="IPR004398">
    <property type="entry name" value="RNA_MeTrfase_RsmD"/>
</dbReference>
<keyword evidence="2" id="KW-0808">Transferase</keyword>
<dbReference type="PANTHER" id="PTHR43542:SF1">
    <property type="entry name" value="METHYLTRANSFERASE"/>
    <property type="match status" value="1"/>
</dbReference>
<evidence type="ECO:0000313" key="4">
    <source>
        <dbReference type="Proteomes" id="UP000034783"/>
    </source>
</evidence>
<accession>A0A0G1LLL4</accession>
<organism evidence="3 4">
    <name type="scientific">candidate division WWE3 bacterium GW2011_GWB1_44_4</name>
    <dbReference type="NCBI Taxonomy" id="1619116"/>
    <lineage>
        <taxon>Bacteria</taxon>
        <taxon>Katanobacteria</taxon>
    </lineage>
</organism>
<dbReference type="AlphaFoldDB" id="A0A0G1LLL4"/>
<dbReference type="Proteomes" id="UP000034783">
    <property type="component" value="Unassembled WGS sequence"/>
</dbReference>
<dbReference type="PIRSF" id="PIRSF004553">
    <property type="entry name" value="CHP00095"/>
    <property type="match status" value="1"/>
</dbReference>
<dbReference type="PATRIC" id="fig|1619116.3.peg.243"/>
<dbReference type="GO" id="GO:0008168">
    <property type="term" value="F:methyltransferase activity"/>
    <property type="evidence" value="ECO:0007669"/>
    <property type="project" value="UniProtKB-KW"/>
</dbReference>
<evidence type="ECO:0000313" key="3">
    <source>
        <dbReference type="EMBL" id="KKT69622.1"/>
    </source>
</evidence>
<comment type="caution">
    <text evidence="3">The sequence shown here is derived from an EMBL/GenBank/DDBJ whole genome shotgun (WGS) entry which is preliminary data.</text>
</comment>
<evidence type="ECO:0008006" key="5">
    <source>
        <dbReference type="Google" id="ProtNLM"/>
    </source>
</evidence>
<reference evidence="3 4" key="1">
    <citation type="journal article" date="2015" name="Nature">
        <title>rRNA introns, odd ribosomes, and small enigmatic genomes across a large radiation of phyla.</title>
        <authorList>
            <person name="Brown C.T."/>
            <person name="Hug L.A."/>
            <person name="Thomas B.C."/>
            <person name="Sharon I."/>
            <person name="Castelle C.J."/>
            <person name="Singh A."/>
            <person name="Wilkins M.J."/>
            <person name="Williams K.H."/>
            <person name="Banfield J.F."/>
        </authorList>
    </citation>
    <scope>NUCLEOTIDE SEQUENCE [LARGE SCALE GENOMIC DNA]</scope>
</reference>
<dbReference type="Gene3D" id="3.40.50.150">
    <property type="entry name" value="Vaccinia Virus protein VP39"/>
    <property type="match status" value="1"/>
</dbReference>
<dbReference type="InterPro" id="IPR029063">
    <property type="entry name" value="SAM-dependent_MTases_sf"/>
</dbReference>
<dbReference type="CDD" id="cd02440">
    <property type="entry name" value="AdoMet_MTases"/>
    <property type="match status" value="1"/>
</dbReference>
<sequence>MIRVTSGSAKGRKLTTPHNTQKVTAVKEVVKLAIFSIIGDQIIDAKCLDLYAGSGNLGIEALSRGAKHCDFVDDCKQAEEAIIKNLRATGFTGQSDVRRIDTLKFLDGTGTTYDLIFADPYYSQSNLKHLIKLGVEKLNNGGYFFILSATQVEFPTLDRQVYIQTRKYGRTLLTILVPHPA</sequence>
<protein>
    <recommendedName>
        <fullName evidence="5">Methyltransferase</fullName>
    </recommendedName>
</protein>
<keyword evidence="1" id="KW-0489">Methyltransferase</keyword>
<dbReference type="Pfam" id="PF03602">
    <property type="entry name" value="Cons_hypoth95"/>
    <property type="match status" value="1"/>
</dbReference>
<gene>
    <name evidence="3" type="ORF">UW65_C0017G0003</name>
</gene>
<dbReference type="SUPFAM" id="SSF53335">
    <property type="entry name" value="S-adenosyl-L-methionine-dependent methyltransferases"/>
    <property type="match status" value="1"/>
</dbReference>
<proteinExistence type="predicted"/>
<dbReference type="PANTHER" id="PTHR43542">
    <property type="entry name" value="METHYLTRANSFERASE"/>
    <property type="match status" value="1"/>
</dbReference>
<name>A0A0G1LLL4_UNCKA</name>
<evidence type="ECO:0000256" key="1">
    <source>
        <dbReference type="ARBA" id="ARBA00022603"/>
    </source>
</evidence>